<feature type="domain" description="HTH cro/C1-type" evidence="1">
    <location>
        <begin position="38"/>
        <end position="85"/>
    </location>
</feature>
<dbReference type="PROSITE" id="PS50943">
    <property type="entry name" value="HTH_CROC1"/>
    <property type="match status" value="1"/>
</dbReference>
<evidence type="ECO:0000313" key="3">
    <source>
        <dbReference type="Proteomes" id="UP000578449"/>
    </source>
</evidence>
<dbReference type="Gene3D" id="1.10.260.40">
    <property type="entry name" value="lambda repressor-like DNA-binding domains"/>
    <property type="match status" value="1"/>
</dbReference>
<dbReference type="SUPFAM" id="SSF47413">
    <property type="entry name" value="lambda repressor-like DNA-binding domains"/>
    <property type="match status" value="1"/>
</dbReference>
<dbReference type="EMBL" id="JACHGN010000021">
    <property type="protein sequence ID" value="MBB5137985.1"/>
    <property type="molecule type" value="Genomic_DNA"/>
</dbReference>
<dbReference type="InterPro" id="IPR001387">
    <property type="entry name" value="Cro/C1-type_HTH"/>
</dbReference>
<proteinExistence type="predicted"/>
<dbReference type="Gene3D" id="1.25.40.10">
    <property type="entry name" value="Tetratricopeptide repeat domain"/>
    <property type="match status" value="1"/>
</dbReference>
<dbReference type="GO" id="GO:0003677">
    <property type="term" value="F:DNA binding"/>
    <property type="evidence" value="ECO:0007669"/>
    <property type="project" value="InterPro"/>
</dbReference>
<comment type="caution">
    <text evidence="2">The sequence shown here is derived from an EMBL/GenBank/DDBJ whole genome shotgun (WGS) entry which is preliminary data.</text>
</comment>
<gene>
    <name evidence="2" type="ORF">HNP84_007738</name>
</gene>
<dbReference type="CDD" id="cd00093">
    <property type="entry name" value="HTH_XRE"/>
    <property type="match status" value="1"/>
</dbReference>
<dbReference type="Proteomes" id="UP000578449">
    <property type="component" value="Unassembled WGS sequence"/>
</dbReference>
<name>A0A840PPP2_9ACTN</name>
<dbReference type="SMART" id="SM00530">
    <property type="entry name" value="HTH_XRE"/>
    <property type="match status" value="1"/>
</dbReference>
<dbReference type="Pfam" id="PF13560">
    <property type="entry name" value="HTH_31"/>
    <property type="match status" value="1"/>
</dbReference>
<evidence type="ECO:0000259" key="1">
    <source>
        <dbReference type="PROSITE" id="PS50943"/>
    </source>
</evidence>
<dbReference type="InterPro" id="IPR010982">
    <property type="entry name" value="Lambda_DNA-bd_dom_sf"/>
</dbReference>
<protein>
    <submittedName>
        <fullName evidence="2">Transcriptional regulator with XRE-family HTH domain</fullName>
    </submittedName>
</protein>
<dbReference type="RefSeq" id="WP_221337274.1">
    <property type="nucleotide sequence ID" value="NZ_BAABIX010000059.1"/>
</dbReference>
<dbReference type="InterPro" id="IPR011990">
    <property type="entry name" value="TPR-like_helical_dom_sf"/>
</dbReference>
<dbReference type="AlphaFoldDB" id="A0A840PPP2"/>
<evidence type="ECO:0000313" key="2">
    <source>
        <dbReference type="EMBL" id="MBB5137985.1"/>
    </source>
</evidence>
<organism evidence="2 3">
    <name type="scientific">Thermocatellispora tengchongensis</name>
    <dbReference type="NCBI Taxonomy" id="1073253"/>
    <lineage>
        <taxon>Bacteria</taxon>
        <taxon>Bacillati</taxon>
        <taxon>Actinomycetota</taxon>
        <taxon>Actinomycetes</taxon>
        <taxon>Streptosporangiales</taxon>
        <taxon>Streptosporangiaceae</taxon>
        <taxon>Thermocatellispora</taxon>
    </lineage>
</organism>
<sequence>MDRESGSLPPQFWSSPAVARALAKCDIPAVLTEVQHVRGWTQAQLAEAVGYSQSWVSKVLRGKQPLTLDQVRTISHQIGIPIRLLRFDTLEEGDQTKRRDFSKAMALAAIATQLGHDRADEATASILTTITGAQRRLEATTPARELTRTAVAHVEMARRTLSRTSGTPFVSDLCAAVSEAAGFTAWLHADMHDTGTARTYYRLAIDAARKADHALLAAYMLGSLATFDIENDDPALGLALLNSARREVGNRPPAIALAWLAGLTALGHATASNEPEARRALREAEAAVEASQRTAAPPWPWVFPFDHAKLAGYRALAMVRLERPAEAVSAFAESLSSSQPAHKQRGVLAIEIATARLIAGDLDEAFRLAQEALTVGVTYQSERVIQRARRFRHRYTGPVTTHVRAFDDQLRAVLL</sequence>
<reference evidence="2 3" key="1">
    <citation type="submission" date="2020-08" db="EMBL/GenBank/DDBJ databases">
        <title>Genomic Encyclopedia of Type Strains, Phase IV (KMG-IV): sequencing the most valuable type-strain genomes for metagenomic binning, comparative biology and taxonomic classification.</title>
        <authorList>
            <person name="Goeker M."/>
        </authorList>
    </citation>
    <scope>NUCLEOTIDE SEQUENCE [LARGE SCALE GENOMIC DNA]</scope>
    <source>
        <strain evidence="2 3">DSM 45615</strain>
    </source>
</reference>
<keyword evidence="3" id="KW-1185">Reference proteome</keyword>
<accession>A0A840PPP2</accession>